<gene>
    <name evidence="1" type="ORF">METZ01_LOCUS398725</name>
</gene>
<evidence type="ECO:0000313" key="1">
    <source>
        <dbReference type="EMBL" id="SVD45871.1"/>
    </source>
</evidence>
<feature type="non-terminal residue" evidence="1">
    <location>
        <position position="1"/>
    </location>
</feature>
<dbReference type="EMBL" id="UINC01151962">
    <property type="protein sequence ID" value="SVD45871.1"/>
    <property type="molecule type" value="Genomic_DNA"/>
</dbReference>
<proteinExistence type="predicted"/>
<sequence>IVLMHLPVLQKEDATLMLFGNLVELLY</sequence>
<name>A0A382VIY7_9ZZZZ</name>
<reference evidence="1" key="1">
    <citation type="submission" date="2018-05" db="EMBL/GenBank/DDBJ databases">
        <authorList>
            <person name="Lanie J.A."/>
            <person name="Ng W.-L."/>
            <person name="Kazmierczak K.M."/>
            <person name="Andrzejewski T.M."/>
            <person name="Davidsen T.M."/>
            <person name="Wayne K.J."/>
            <person name="Tettelin H."/>
            <person name="Glass J.I."/>
            <person name="Rusch D."/>
            <person name="Podicherti R."/>
            <person name="Tsui H.-C.T."/>
            <person name="Winkler M.E."/>
        </authorList>
    </citation>
    <scope>NUCLEOTIDE SEQUENCE</scope>
</reference>
<dbReference type="AlphaFoldDB" id="A0A382VIY7"/>
<protein>
    <submittedName>
        <fullName evidence="1">Uncharacterized protein</fullName>
    </submittedName>
</protein>
<organism evidence="1">
    <name type="scientific">marine metagenome</name>
    <dbReference type="NCBI Taxonomy" id="408172"/>
    <lineage>
        <taxon>unclassified sequences</taxon>
        <taxon>metagenomes</taxon>
        <taxon>ecological metagenomes</taxon>
    </lineage>
</organism>
<accession>A0A382VIY7</accession>